<feature type="compositionally biased region" description="Basic and acidic residues" evidence="6">
    <location>
        <begin position="1"/>
        <end position="12"/>
    </location>
</feature>
<evidence type="ECO:0000256" key="3">
    <source>
        <dbReference type="ARBA" id="ARBA00022794"/>
    </source>
</evidence>
<dbReference type="PANTHER" id="PTHR12968:SF4">
    <property type="entry name" value="TECTONIC-LIKE COMPLEX MEMBER MKS1"/>
    <property type="match status" value="1"/>
</dbReference>
<name>A0A8S1HC39_9PELO</name>
<feature type="region of interest" description="Disordered" evidence="6">
    <location>
        <begin position="1"/>
        <end position="24"/>
    </location>
</feature>
<protein>
    <submittedName>
        <fullName evidence="7">Uncharacterized protein</fullName>
    </submittedName>
</protein>
<dbReference type="InterPro" id="IPR010796">
    <property type="entry name" value="C2_B9-type_dom"/>
</dbReference>
<accession>A0A8S1HC39</accession>
<dbReference type="PANTHER" id="PTHR12968">
    <property type="entry name" value="B9 DOMAIN-CONTAINING"/>
    <property type="match status" value="1"/>
</dbReference>
<keyword evidence="4" id="KW-0206">Cytoskeleton</keyword>
<keyword evidence="8" id="KW-1185">Reference proteome</keyword>
<dbReference type="GO" id="GO:0036038">
    <property type="term" value="C:MKS complex"/>
    <property type="evidence" value="ECO:0007669"/>
    <property type="project" value="TreeGrafter"/>
</dbReference>
<dbReference type="AlphaFoldDB" id="A0A8S1HC39"/>
<dbReference type="Proteomes" id="UP000835052">
    <property type="component" value="Unassembled WGS sequence"/>
</dbReference>
<evidence type="ECO:0000256" key="6">
    <source>
        <dbReference type="SAM" id="MobiDB-lite"/>
    </source>
</evidence>
<comment type="subcellular location">
    <subcellularLocation>
        <location evidence="1">Cytoplasm</location>
        <location evidence="1">Cytoskeleton</location>
        <location evidence="1">Cilium basal body</location>
    </subcellularLocation>
</comment>
<dbReference type="EMBL" id="CAJGYM010000042">
    <property type="protein sequence ID" value="CAD6194246.1"/>
    <property type="molecule type" value="Genomic_DNA"/>
</dbReference>
<keyword evidence="5" id="KW-0966">Cell projection</keyword>
<sequence length="490" mass="55576">MKKDRHLEKNRSQENSVAHGNDGSKLKQQLTGAFKMRSTIFNFSGSAQFLTVRCRLVRKGILAEDVPGRRGDVDPTAFDVIADEMRVSWSASSGNSPFVQREVSRENRLSVVTDQDQLPDHLKKFGKDSSEDEVARNLDPNNWKASTSTSTVVYKKEFKAPRNPSSRRIVYLLAFLGQQASSETERDLSLVCRLTIIDDSKLIVEPALNPEGYRLESKFGDYDAQVEICDTEFEEPSTAYRSPITSIAEMETFILPRENITKTTICLTIVEAEKFPFEGLSFEYEIELPKTAKLLSGSTKGQTHRSFRDQNGLHLFSSIVEVGLECEDSDEWPLIMFRAESYDGWGRRITAGFGSAHLPVTPGSHKLNLEMWRPLEANDKSYSLKELFIGSHSNIDYFAMMKQGGVSQFRLETTSSGLLHLETNVVVQSRRLMARDQLYQLKYGAKMANIGLRSEFYQKIVRILFEFEEARSKILLVRALRNKNSITKNS</sequence>
<keyword evidence="3" id="KW-0970">Cilium biogenesis/degradation</keyword>
<dbReference type="Pfam" id="PF07162">
    <property type="entry name" value="B9-C2"/>
    <property type="match status" value="1"/>
</dbReference>
<reference evidence="7" key="1">
    <citation type="submission" date="2020-10" db="EMBL/GenBank/DDBJ databases">
        <authorList>
            <person name="Kikuchi T."/>
        </authorList>
    </citation>
    <scope>NUCLEOTIDE SEQUENCE</scope>
    <source>
        <strain evidence="7">NKZ352</strain>
    </source>
</reference>
<evidence type="ECO:0000313" key="8">
    <source>
        <dbReference type="Proteomes" id="UP000835052"/>
    </source>
</evidence>
<comment type="caution">
    <text evidence="7">The sequence shown here is derived from an EMBL/GenBank/DDBJ whole genome shotgun (WGS) entry which is preliminary data.</text>
</comment>
<evidence type="ECO:0000256" key="5">
    <source>
        <dbReference type="ARBA" id="ARBA00023273"/>
    </source>
</evidence>
<dbReference type="OrthoDB" id="10263520at2759"/>
<dbReference type="GO" id="GO:0060271">
    <property type="term" value="P:cilium assembly"/>
    <property type="evidence" value="ECO:0007669"/>
    <property type="project" value="TreeGrafter"/>
</dbReference>
<evidence type="ECO:0000313" key="7">
    <source>
        <dbReference type="EMBL" id="CAD6194246.1"/>
    </source>
</evidence>
<organism evidence="7 8">
    <name type="scientific">Caenorhabditis auriculariae</name>
    <dbReference type="NCBI Taxonomy" id="2777116"/>
    <lineage>
        <taxon>Eukaryota</taxon>
        <taxon>Metazoa</taxon>
        <taxon>Ecdysozoa</taxon>
        <taxon>Nematoda</taxon>
        <taxon>Chromadorea</taxon>
        <taxon>Rhabditida</taxon>
        <taxon>Rhabditina</taxon>
        <taxon>Rhabditomorpha</taxon>
        <taxon>Rhabditoidea</taxon>
        <taxon>Rhabditidae</taxon>
        <taxon>Peloderinae</taxon>
        <taxon>Caenorhabditis</taxon>
    </lineage>
</organism>
<evidence type="ECO:0000256" key="2">
    <source>
        <dbReference type="ARBA" id="ARBA00022490"/>
    </source>
</evidence>
<keyword evidence="2" id="KW-0963">Cytoplasm</keyword>
<gene>
    <name evidence="7" type="ORF">CAUJ_LOCUS10165</name>
</gene>
<evidence type="ECO:0000256" key="1">
    <source>
        <dbReference type="ARBA" id="ARBA00004120"/>
    </source>
</evidence>
<proteinExistence type="predicted"/>
<dbReference type="PROSITE" id="PS51381">
    <property type="entry name" value="C2_B9"/>
    <property type="match status" value="1"/>
</dbReference>
<evidence type="ECO:0000256" key="4">
    <source>
        <dbReference type="ARBA" id="ARBA00023212"/>
    </source>
</evidence>